<dbReference type="EMBL" id="JAAGBB010000042">
    <property type="protein sequence ID" value="MBR0667878.1"/>
    <property type="molecule type" value="Genomic_DNA"/>
</dbReference>
<dbReference type="Proteomes" id="UP001196870">
    <property type="component" value="Unassembled WGS sequence"/>
</dbReference>
<sequence>GPAGPAGAAAPPVASVASDPLGGVQAAVQGLVNGLGGVGPGTPPNGGTLAGILDPLARVTVGGQPLLGSGANGTQPTLVAAALLSPQAIQAQGGVVNANLLPTVGNGTLLGSLPLVSNLPIVGGGGTGGLPVVGPLLGGLPVVGPLLGGSGSGGTPPLGSLPLVGGLLGGGGTAPGGTPPLGSLPVVGTLAPVLGGLPVVGGLLGGGGTAPGGVPGTAALGTAVTGTLSGVAAALPQPVGGLVTPVVNTVNGVVGGLLR</sequence>
<protein>
    <submittedName>
        <fullName evidence="1">Uncharacterized protein</fullName>
    </submittedName>
</protein>
<proteinExistence type="predicted"/>
<comment type="caution">
    <text evidence="1">The sequence shown here is derived from an EMBL/GenBank/DDBJ whole genome shotgun (WGS) entry which is preliminary data.</text>
</comment>
<evidence type="ECO:0000313" key="1">
    <source>
        <dbReference type="EMBL" id="MBR0667878.1"/>
    </source>
</evidence>
<reference evidence="2" key="1">
    <citation type="journal article" date="2021" name="Syst. Appl. Microbiol.">
        <title>Roseomonas hellenica sp. nov., isolated from roots of wild-growing Alkanna tinctoria.</title>
        <authorList>
            <person name="Rat A."/>
            <person name="Naranjo H.D."/>
            <person name="Lebbe L."/>
            <person name="Cnockaert M."/>
            <person name="Krigas N."/>
            <person name="Grigoriadou K."/>
            <person name="Maloupa E."/>
            <person name="Willems A."/>
        </authorList>
    </citation>
    <scope>NUCLEOTIDE SEQUENCE [LARGE SCALE GENOMIC DNA]</scope>
    <source>
        <strain evidence="2">LMG 31523</strain>
    </source>
</reference>
<evidence type="ECO:0000313" key="2">
    <source>
        <dbReference type="Proteomes" id="UP001196870"/>
    </source>
</evidence>
<accession>A0ABS5F5M4</accession>
<gene>
    <name evidence="1" type="ORF">GXW71_26220</name>
</gene>
<feature type="non-terminal residue" evidence="1">
    <location>
        <position position="1"/>
    </location>
</feature>
<keyword evidence="2" id="KW-1185">Reference proteome</keyword>
<name>A0ABS5F5M4_9PROT</name>
<organism evidence="1 2">
    <name type="scientific">Plastoroseomonas hellenica</name>
    <dbReference type="NCBI Taxonomy" id="2687306"/>
    <lineage>
        <taxon>Bacteria</taxon>
        <taxon>Pseudomonadati</taxon>
        <taxon>Pseudomonadota</taxon>
        <taxon>Alphaproteobacteria</taxon>
        <taxon>Acetobacterales</taxon>
        <taxon>Acetobacteraceae</taxon>
        <taxon>Plastoroseomonas</taxon>
    </lineage>
</organism>